<protein>
    <submittedName>
        <fullName evidence="1">Uncharacterized protein</fullName>
    </submittedName>
</protein>
<dbReference type="EMBL" id="JACEIK010000125">
    <property type="protein sequence ID" value="MCD7450301.1"/>
    <property type="molecule type" value="Genomic_DNA"/>
</dbReference>
<feature type="non-terminal residue" evidence="1">
    <location>
        <position position="1"/>
    </location>
</feature>
<accession>A0ABS8RU03</accession>
<organism evidence="1 2">
    <name type="scientific">Datura stramonium</name>
    <name type="common">Jimsonweed</name>
    <name type="synonym">Common thornapple</name>
    <dbReference type="NCBI Taxonomy" id="4076"/>
    <lineage>
        <taxon>Eukaryota</taxon>
        <taxon>Viridiplantae</taxon>
        <taxon>Streptophyta</taxon>
        <taxon>Embryophyta</taxon>
        <taxon>Tracheophyta</taxon>
        <taxon>Spermatophyta</taxon>
        <taxon>Magnoliopsida</taxon>
        <taxon>eudicotyledons</taxon>
        <taxon>Gunneridae</taxon>
        <taxon>Pentapetalae</taxon>
        <taxon>asterids</taxon>
        <taxon>lamiids</taxon>
        <taxon>Solanales</taxon>
        <taxon>Solanaceae</taxon>
        <taxon>Solanoideae</taxon>
        <taxon>Datureae</taxon>
        <taxon>Datura</taxon>
    </lineage>
</organism>
<gene>
    <name evidence="1" type="ORF">HAX54_005143</name>
</gene>
<keyword evidence="2" id="KW-1185">Reference proteome</keyword>
<name>A0ABS8RU03_DATST</name>
<evidence type="ECO:0000313" key="2">
    <source>
        <dbReference type="Proteomes" id="UP000823775"/>
    </source>
</evidence>
<evidence type="ECO:0000313" key="1">
    <source>
        <dbReference type="EMBL" id="MCD7450301.1"/>
    </source>
</evidence>
<dbReference type="Proteomes" id="UP000823775">
    <property type="component" value="Unassembled WGS sequence"/>
</dbReference>
<sequence length="51" mass="5749">VLKCESLPKIKRSQGCYKKKGKSAVHLQNAGTTHGMQVWRRLKLVNLEVEG</sequence>
<comment type="caution">
    <text evidence="1">The sequence shown here is derived from an EMBL/GenBank/DDBJ whole genome shotgun (WGS) entry which is preliminary data.</text>
</comment>
<proteinExistence type="predicted"/>
<reference evidence="1 2" key="1">
    <citation type="journal article" date="2021" name="BMC Genomics">
        <title>Datura genome reveals duplications of psychoactive alkaloid biosynthetic genes and high mutation rate following tissue culture.</title>
        <authorList>
            <person name="Rajewski A."/>
            <person name="Carter-House D."/>
            <person name="Stajich J."/>
            <person name="Litt A."/>
        </authorList>
    </citation>
    <scope>NUCLEOTIDE SEQUENCE [LARGE SCALE GENOMIC DNA]</scope>
    <source>
        <strain evidence="1">AR-01</strain>
    </source>
</reference>